<keyword evidence="6 7" id="KW-0694">RNA-binding</keyword>
<feature type="region of interest" description="Disordered" evidence="9">
    <location>
        <begin position="129"/>
        <end position="148"/>
    </location>
</feature>
<dbReference type="SUPFAM" id="SSF54211">
    <property type="entry name" value="Ribosomal protein S5 domain 2-like"/>
    <property type="match status" value="1"/>
</dbReference>
<comment type="caution">
    <text evidence="10">The sequence shown here is derived from an EMBL/GenBank/DDBJ whole genome shotgun (WGS) entry which is preliminary data.</text>
</comment>
<dbReference type="InterPro" id="IPR014721">
    <property type="entry name" value="Ribsml_uS5_D2-typ_fold_subgr"/>
</dbReference>
<evidence type="ECO:0000256" key="1">
    <source>
        <dbReference type="ARBA" id="ARBA00002663"/>
    </source>
</evidence>
<dbReference type="HAMAP" id="MF_00227">
    <property type="entry name" value="RNase_P"/>
    <property type="match status" value="1"/>
</dbReference>
<dbReference type="PANTHER" id="PTHR33992:SF1">
    <property type="entry name" value="RIBONUCLEASE P PROTEIN COMPONENT"/>
    <property type="match status" value="1"/>
</dbReference>
<sequence length="148" mass="17035">MSCLTRPRRHRLLRRPDFTLCYDEGRRFFSKHFIVFARLRAPDEPWRVGMAVTKKIGTAVMRNRVKRVLRECFRLHQALLPPALDLVIVPKRQLKPEQLTLAAASRELVPLMRDLRDYVLARRDHAAPSVTENDAPGLHAQASFGAEA</sequence>
<reference evidence="10" key="1">
    <citation type="journal article" date="2021" name="PeerJ">
        <title>Extensive microbial diversity within the chicken gut microbiome revealed by metagenomics and culture.</title>
        <authorList>
            <person name="Gilroy R."/>
            <person name="Ravi A."/>
            <person name="Getino M."/>
            <person name="Pursley I."/>
            <person name="Horton D.L."/>
            <person name="Alikhan N.F."/>
            <person name="Baker D."/>
            <person name="Gharbi K."/>
            <person name="Hall N."/>
            <person name="Watson M."/>
            <person name="Adriaenssens E.M."/>
            <person name="Foster-Nyarko E."/>
            <person name="Jarju S."/>
            <person name="Secka A."/>
            <person name="Antonio M."/>
            <person name="Oren A."/>
            <person name="Chaudhuri R.R."/>
            <person name="La Ragione R."/>
            <person name="Hildebrand F."/>
            <person name="Pallen M.J."/>
        </authorList>
    </citation>
    <scope>NUCLEOTIDE SEQUENCE</scope>
    <source>
        <strain evidence="10">ChiSxjej5B17-1746</strain>
    </source>
</reference>
<dbReference type="GO" id="GO:0000049">
    <property type="term" value="F:tRNA binding"/>
    <property type="evidence" value="ECO:0007669"/>
    <property type="project" value="UniProtKB-UniRule"/>
</dbReference>
<name>A0A9D1U9N8_9BACT</name>
<evidence type="ECO:0000256" key="9">
    <source>
        <dbReference type="SAM" id="MobiDB-lite"/>
    </source>
</evidence>
<keyword evidence="2 7" id="KW-0819">tRNA processing</keyword>
<comment type="catalytic activity">
    <reaction evidence="7">
        <text>Endonucleolytic cleavage of RNA, removing 5'-extranucleotides from tRNA precursor.</text>
        <dbReference type="EC" id="3.1.26.5"/>
    </reaction>
</comment>
<dbReference type="InterPro" id="IPR000100">
    <property type="entry name" value="RNase_P"/>
</dbReference>
<evidence type="ECO:0000256" key="2">
    <source>
        <dbReference type="ARBA" id="ARBA00022694"/>
    </source>
</evidence>
<dbReference type="Gene3D" id="3.30.230.10">
    <property type="match status" value="1"/>
</dbReference>
<dbReference type="GO" id="GO:0001682">
    <property type="term" value="P:tRNA 5'-leader removal"/>
    <property type="evidence" value="ECO:0007669"/>
    <property type="project" value="UniProtKB-UniRule"/>
</dbReference>
<dbReference type="Pfam" id="PF00825">
    <property type="entry name" value="Ribonuclease_P"/>
    <property type="match status" value="1"/>
</dbReference>
<proteinExistence type="inferred from homology"/>
<gene>
    <name evidence="7 10" type="primary">rnpA</name>
    <name evidence="10" type="ORF">H9874_06060</name>
</gene>
<comment type="similarity">
    <text evidence="7">Belongs to the RnpA family.</text>
</comment>
<organism evidence="10 11">
    <name type="scientific">Candidatus Bilophila faecipullorum</name>
    <dbReference type="NCBI Taxonomy" id="2838482"/>
    <lineage>
        <taxon>Bacteria</taxon>
        <taxon>Pseudomonadati</taxon>
        <taxon>Thermodesulfobacteriota</taxon>
        <taxon>Desulfovibrionia</taxon>
        <taxon>Desulfovibrionales</taxon>
        <taxon>Desulfovibrionaceae</taxon>
        <taxon>Bilophila</taxon>
    </lineage>
</organism>
<protein>
    <recommendedName>
        <fullName evidence="7 8">Ribonuclease P protein component</fullName>
        <shortName evidence="7">RNase P protein</shortName>
        <shortName evidence="7">RNaseP protein</shortName>
        <ecNumber evidence="7 8">3.1.26.5</ecNumber>
    </recommendedName>
    <alternativeName>
        <fullName evidence="7">Protein C5</fullName>
    </alternativeName>
</protein>
<evidence type="ECO:0000256" key="5">
    <source>
        <dbReference type="ARBA" id="ARBA00022801"/>
    </source>
</evidence>
<dbReference type="InterPro" id="IPR020539">
    <property type="entry name" value="RNase_P_CS"/>
</dbReference>
<dbReference type="PROSITE" id="PS00648">
    <property type="entry name" value="RIBONUCLEASE_P"/>
    <property type="match status" value="1"/>
</dbReference>
<accession>A0A9D1U9N8</accession>
<dbReference type="AlphaFoldDB" id="A0A9D1U9N8"/>
<dbReference type="InterPro" id="IPR020568">
    <property type="entry name" value="Ribosomal_Su5_D2-typ_SF"/>
</dbReference>
<dbReference type="GO" id="GO:0004526">
    <property type="term" value="F:ribonuclease P activity"/>
    <property type="evidence" value="ECO:0007669"/>
    <property type="project" value="UniProtKB-UniRule"/>
</dbReference>
<keyword evidence="3 7" id="KW-0540">Nuclease</keyword>
<dbReference type="GO" id="GO:0042781">
    <property type="term" value="F:3'-tRNA processing endoribonuclease activity"/>
    <property type="evidence" value="ECO:0007669"/>
    <property type="project" value="TreeGrafter"/>
</dbReference>
<dbReference type="NCBIfam" id="TIGR00188">
    <property type="entry name" value="rnpA"/>
    <property type="match status" value="1"/>
</dbReference>
<reference evidence="10" key="2">
    <citation type="submission" date="2021-04" db="EMBL/GenBank/DDBJ databases">
        <authorList>
            <person name="Gilroy R."/>
        </authorList>
    </citation>
    <scope>NUCLEOTIDE SEQUENCE</scope>
    <source>
        <strain evidence="10">ChiSxjej5B17-1746</strain>
    </source>
</reference>
<comment type="subunit">
    <text evidence="7">Consists of a catalytic RNA component (M1 or rnpB) and a protein subunit.</text>
</comment>
<evidence type="ECO:0000256" key="8">
    <source>
        <dbReference type="NCBIfam" id="TIGR00188"/>
    </source>
</evidence>
<evidence type="ECO:0000313" key="11">
    <source>
        <dbReference type="Proteomes" id="UP000824264"/>
    </source>
</evidence>
<dbReference type="PANTHER" id="PTHR33992">
    <property type="entry name" value="RIBONUCLEASE P PROTEIN COMPONENT"/>
    <property type="match status" value="1"/>
</dbReference>
<keyword evidence="5 7" id="KW-0378">Hydrolase</keyword>
<evidence type="ECO:0000256" key="4">
    <source>
        <dbReference type="ARBA" id="ARBA00022759"/>
    </source>
</evidence>
<evidence type="ECO:0000313" key="10">
    <source>
        <dbReference type="EMBL" id="HIW78691.1"/>
    </source>
</evidence>
<evidence type="ECO:0000256" key="7">
    <source>
        <dbReference type="HAMAP-Rule" id="MF_00227"/>
    </source>
</evidence>
<evidence type="ECO:0000256" key="3">
    <source>
        <dbReference type="ARBA" id="ARBA00022722"/>
    </source>
</evidence>
<evidence type="ECO:0000256" key="6">
    <source>
        <dbReference type="ARBA" id="ARBA00022884"/>
    </source>
</evidence>
<keyword evidence="4 7" id="KW-0255">Endonuclease</keyword>
<dbReference type="Proteomes" id="UP000824264">
    <property type="component" value="Unassembled WGS sequence"/>
</dbReference>
<dbReference type="EC" id="3.1.26.5" evidence="7 8"/>
<dbReference type="GO" id="GO:0030677">
    <property type="term" value="C:ribonuclease P complex"/>
    <property type="evidence" value="ECO:0007669"/>
    <property type="project" value="TreeGrafter"/>
</dbReference>
<dbReference type="EMBL" id="DXGI01000222">
    <property type="protein sequence ID" value="HIW78691.1"/>
    <property type="molecule type" value="Genomic_DNA"/>
</dbReference>
<comment type="function">
    <text evidence="1 7">RNaseP catalyzes the removal of the 5'-leader sequence from pre-tRNA to produce the mature 5'-terminus. It can also cleave other RNA substrates such as 4.5S RNA. The protein component plays an auxiliary but essential role in vivo by binding to the 5'-leader sequence and broadening the substrate specificity of the ribozyme.</text>
</comment>